<keyword evidence="6 8" id="KW-1133">Transmembrane helix</keyword>
<evidence type="ECO:0000256" key="4">
    <source>
        <dbReference type="ARBA" id="ARBA00022475"/>
    </source>
</evidence>
<gene>
    <name evidence="10" type="ORF">V2H45_10545</name>
</gene>
<evidence type="ECO:0000259" key="9">
    <source>
        <dbReference type="PROSITE" id="PS50928"/>
    </source>
</evidence>
<dbReference type="Proteomes" id="UP001333818">
    <property type="component" value="Unassembled WGS sequence"/>
</dbReference>
<dbReference type="RefSeq" id="WP_330483613.1">
    <property type="nucleotide sequence ID" value="NZ_JAZBJZ010000034.1"/>
</dbReference>
<organism evidence="10 11">
    <name type="scientific">Tumidithrix elongata BACA0141</name>
    <dbReference type="NCBI Taxonomy" id="2716417"/>
    <lineage>
        <taxon>Bacteria</taxon>
        <taxon>Bacillati</taxon>
        <taxon>Cyanobacteriota</taxon>
        <taxon>Cyanophyceae</taxon>
        <taxon>Pseudanabaenales</taxon>
        <taxon>Pseudanabaenaceae</taxon>
        <taxon>Tumidithrix</taxon>
        <taxon>Tumidithrix elongata</taxon>
    </lineage>
</organism>
<proteinExistence type="inferred from homology"/>
<comment type="similarity">
    <text evidence="2">Belongs to the binding-protein-dependent transport system permease family. CysTW subfamily.</text>
</comment>
<dbReference type="InterPro" id="IPR051789">
    <property type="entry name" value="Bact_Polyamine_Transport"/>
</dbReference>
<feature type="transmembrane region" description="Helical" evidence="8">
    <location>
        <begin position="179"/>
        <end position="202"/>
    </location>
</feature>
<evidence type="ECO:0000256" key="1">
    <source>
        <dbReference type="ARBA" id="ARBA00004651"/>
    </source>
</evidence>
<dbReference type="PANTHER" id="PTHR43848:SF2">
    <property type="entry name" value="PUTRESCINE TRANSPORT SYSTEM PERMEASE PROTEIN POTI"/>
    <property type="match status" value="1"/>
</dbReference>
<dbReference type="Pfam" id="PF00528">
    <property type="entry name" value="BPD_transp_1"/>
    <property type="match status" value="1"/>
</dbReference>
<keyword evidence="7 8" id="KW-0472">Membrane</keyword>
<evidence type="ECO:0000256" key="3">
    <source>
        <dbReference type="ARBA" id="ARBA00022448"/>
    </source>
</evidence>
<dbReference type="SUPFAM" id="SSF161098">
    <property type="entry name" value="MetI-like"/>
    <property type="match status" value="1"/>
</dbReference>
<evidence type="ECO:0000256" key="5">
    <source>
        <dbReference type="ARBA" id="ARBA00022692"/>
    </source>
</evidence>
<evidence type="ECO:0000256" key="7">
    <source>
        <dbReference type="ARBA" id="ARBA00023136"/>
    </source>
</evidence>
<feature type="transmembrane region" description="Helical" evidence="8">
    <location>
        <begin position="239"/>
        <end position="258"/>
    </location>
</feature>
<sequence>MASVITPSKLKSWQTWYTGLAFIYMYLPITVLAVFSFNASSSTSRWTGFTLNWYTKFFNNPTLLSALGSSLTVACTAVSVSAVLGTLTAVGLSRYYFPGKSLYRGVTFLPLVIPDIAIAVATLVFFGAVQLPLSLGTIIMAHIVFCMAYVTVVVSSRLAGLDPRIEEAALDLGATPVQAFIKVLLPQLLPGILSGCLLAFILSMDDFVIAYFTAGVGATTLPIAIFTSLRTGVTPELNALSVLLIVASATMALIAEYVRNWGKDK</sequence>
<comment type="subcellular location">
    <subcellularLocation>
        <location evidence="1 8">Cell membrane</location>
        <topology evidence="1 8">Multi-pass membrane protein</topology>
    </subcellularLocation>
</comment>
<dbReference type="GO" id="GO:0055085">
    <property type="term" value="P:transmembrane transport"/>
    <property type="evidence" value="ECO:0007669"/>
    <property type="project" value="InterPro"/>
</dbReference>
<reference evidence="10" key="1">
    <citation type="submission" date="2024-01" db="EMBL/GenBank/DDBJ databases">
        <title>Bank of Algae and Cyanobacteria of the Azores (BACA) strain genomes.</title>
        <authorList>
            <person name="Luz R."/>
            <person name="Cordeiro R."/>
            <person name="Fonseca A."/>
            <person name="Goncalves V."/>
        </authorList>
    </citation>
    <scope>NUCLEOTIDE SEQUENCE</scope>
    <source>
        <strain evidence="10">BACA0141</strain>
    </source>
</reference>
<feature type="transmembrane region" description="Helical" evidence="8">
    <location>
        <begin position="16"/>
        <end position="37"/>
    </location>
</feature>
<keyword evidence="11" id="KW-1185">Reference proteome</keyword>
<dbReference type="InterPro" id="IPR035906">
    <property type="entry name" value="MetI-like_sf"/>
</dbReference>
<dbReference type="PANTHER" id="PTHR43848">
    <property type="entry name" value="PUTRESCINE TRANSPORT SYSTEM PERMEASE PROTEIN POTI"/>
    <property type="match status" value="1"/>
</dbReference>
<feature type="transmembrane region" description="Helical" evidence="8">
    <location>
        <begin position="108"/>
        <end position="129"/>
    </location>
</feature>
<dbReference type="InterPro" id="IPR000515">
    <property type="entry name" value="MetI-like"/>
</dbReference>
<dbReference type="CDD" id="cd06261">
    <property type="entry name" value="TM_PBP2"/>
    <property type="match status" value="1"/>
</dbReference>
<dbReference type="PROSITE" id="PS50928">
    <property type="entry name" value="ABC_TM1"/>
    <property type="match status" value="1"/>
</dbReference>
<evidence type="ECO:0000256" key="8">
    <source>
        <dbReference type="RuleBase" id="RU363032"/>
    </source>
</evidence>
<keyword evidence="4" id="KW-1003">Cell membrane</keyword>
<comment type="caution">
    <text evidence="10">The sequence shown here is derived from an EMBL/GenBank/DDBJ whole genome shotgun (WGS) entry which is preliminary data.</text>
</comment>
<feature type="transmembrane region" description="Helical" evidence="8">
    <location>
        <begin position="208"/>
        <end position="227"/>
    </location>
</feature>
<feature type="domain" description="ABC transmembrane type-1" evidence="9">
    <location>
        <begin position="67"/>
        <end position="255"/>
    </location>
</feature>
<dbReference type="GO" id="GO:0005886">
    <property type="term" value="C:plasma membrane"/>
    <property type="evidence" value="ECO:0007669"/>
    <property type="project" value="UniProtKB-SubCell"/>
</dbReference>
<name>A0AAW9PSB7_9CYAN</name>
<keyword evidence="5 8" id="KW-0812">Transmembrane</keyword>
<feature type="transmembrane region" description="Helical" evidence="8">
    <location>
        <begin position="71"/>
        <end position="96"/>
    </location>
</feature>
<dbReference type="Gene3D" id="1.10.3720.10">
    <property type="entry name" value="MetI-like"/>
    <property type="match status" value="1"/>
</dbReference>
<evidence type="ECO:0000313" key="11">
    <source>
        <dbReference type="Proteomes" id="UP001333818"/>
    </source>
</evidence>
<protein>
    <submittedName>
        <fullName evidence="10">ABC transporter permease</fullName>
    </submittedName>
</protein>
<dbReference type="AlphaFoldDB" id="A0AAW9PSB7"/>
<evidence type="ECO:0000256" key="6">
    <source>
        <dbReference type="ARBA" id="ARBA00022989"/>
    </source>
</evidence>
<accession>A0AAW9PSB7</accession>
<feature type="transmembrane region" description="Helical" evidence="8">
    <location>
        <begin position="135"/>
        <end position="158"/>
    </location>
</feature>
<evidence type="ECO:0000313" key="10">
    <source>
        <dbReference type="EMBL" id="MEE3717185.1"/>
    </source>
</evidence>
<evidence type="ECO:0000256" key="2">
    <source>
        <dbReference type="ARBA" id="ARBA00007069"/>
    </source>
</evidence>
<dbReference type="EMBL" id="JAZBJZ010000034">
    <property type="protein sequence ID" value="MEE3717185.1"/>
    <property type="molecule type" value="Genomic_DNA"/>
</dbReference>
<keyword evidence="3 8" id="KW-0813">Transport</keyword>